<comment type="caution">
    <text evidence="13">The sequence shown here is derived from an EMBL/GenBank/DDBJ whole genome shotgun (WGS) entry which is preliminary data.</text>
</comment>
<dbReference type="RefSeq" id="WP_250859711.1">
    <property type="nucleotide sequence ID" value="NZ_JAGSOJ010000002.1"/>
</dbReference>
<dbReference type="Pfam" id="PF01544">
    <property type="entry name" value="CorA"/>
    <property type="match status" value="1"/>
</dbReference>
<reference evidence="13" key="2">
    <citation type="submission" date="2021-04" db="EMBL/GenBank/DDBJ databases">
        <authorList>
            <person name="Dong X."/>
        </authorList>
    </citation>
    <scope>NUCLEOTIDE SEQUENCE</scope>
    <source>
        <strain evidence="13">ZWT</strain>
    </source>
</reference>
<evidence type="ECO:0000256" key="3">
    <source>
        <dbReference type="ARBA" id="ARBA00022448"/>
    </source>
</evidence>
<dbReference type="GO" id="GO:0005886">
    <property type="term" value="C:plasma membrane"/>
    <property type="evidence" value="ECO:0007669"/>
    <property type="project" value="UniProtKB-SubCell"/>
</dbReference>
<dbReference type="GO" id="GO:0050897">
    <property type="term" value="F:cobalt ion binding"/>
    <property type="evidence" value="ECO:0007669"/>
    <property type="project" value="TreeGrafter"/>
</dbReference>
<protein>
    <submittedName>
        <fullName evidence="13">Magnesium transporter CorA family protein</fullName>
    </submittedName>
</protein>
<keyword evidence="8" id="KW-0406">Ion transport</keyword>
<dbReference type="GO" id="GO:0015095">
    <property type="term" value="F:magnesium ion transmembrane transporter activity"/>
    <property type="evidence" value="ECO:0007669"/>
    <property type="project" value="TreeGrafter"/>
</dbReference>
<dbReference type="AlphaFoldDB" id="A0A9J6P1X9"/>
<evidence type="ECO:0000256" key="5">
    <source>
        <dbReference type="ARBA" id="ARBA00022692"/>
    </source>
</evidence>
<comment type="catalytic activity">
    <reaction evidence="10">
        <text>Mg(2+)(in) = Mg(2+)(out)</text>
        <dbReference type="Rhea" id="RHEA:29827"/>
        <dbReference type="ChEBI" id="CHEBI:18420"/>
    </reaction>
</comment>
<dbReference type="Proteomes" id="UP001056429">
    <property type="component" value="Unassembled WGS sequence"/>
</dbReference>
<dbReference type="SUPFAM" id="SSF144083">
    <property type="entry name" value="Magnesium transport protein CorA, transmembrane region"/>
    <property type="match status" value="1"/>
</dbReference>
<comment type="function">
    <text evidence="11">Mediates influx of magnesium ions. Alternates between open and closed states. Activated by low cytoplasmic Mg(2+) levels. Inactive when cytoplasmic Mg(2+) levels are high.</text>
</comment>
<comment type="similarity">
    <text evidence="2">Belongs to the CorA metal ion transporter (MIT) (TC 1.A.35) family.</text>
</comment>
<keyword evidence="7 12" id="KW-1133">Transmembrane helix</keyword>
<keyword evidence="6" id="KW-0460">Magnesium</keyword>
<dbReference type="EMBL" id="JAGSOJ010000002">
    <property type="protein sequence ID" value="MCM1990631.1"/>
    <property type="molecule type" value="Genomic_DNA"/>
</dbReference>
<proteinExistence type="inferred from homology"/>
<gene>
    <name evidence="13" type="ORF">KDK92_12940</name>
</gene>
<dbReference type="Gene3D" id="3.30.460.20">
    <property type="entry name" value="CorA soluble domain-like"/>
    <property type="match status" value="1"/>
</dbReference>
<dbReference type="InterPro" id="IPR045861">
    <property type="entry name" value="CorA_cytoplasmic_dom"/>
</dbReference>
<accession>A0A9J6P1X9</accession>
<dbReference type="CDD" id="cd12822">
    <property type="entry name" value="TmCorA-like"/>
    <property type="match status" value="1"/>
</dbReference>
<dbReference type="GO" id="GO:0015087">
    <property type="term" value="F:cobalt ion transmembrane transporter activity"/>
    <property type="evidence" value="ECO:0007669"/>
    <property type="project" value="TreeGrafter"/>
</dbReference>
<evidence type="ECO:0000313" key="14">
    <source>
        <dbReference type="Proteomes" id="UP001056429"/>
    </source>
</evidence>
<dbReference type="Gene3D" id="1.20.58.340">
    <property type="entry name" value="Magnesium transport protein CorA, transmembrane region"/>
    <property type="match status" value="2"/>
</dbReference>
<evidence type="ECO:0000256" key="8">
    <source>
        <dbReference type="ARBA" id="ARBA00023065"/>
    </source>
</evidence>
<dbReference type="InterPro" id="IPR045863">
    <property type="entry name" value="CorA_TM1_TM2"/>
</dbReference>
<evidence type="ECO:0000256" key="2">
    <source>
        <dbReference type="ARBA" id="ARBA00009765"/>
    </source>
</evidence>
<organism evidence="13 14">
    <name type="scientific">Oceanirhabdus seepicola</name>
    <dbReference type="NCBI Taxonomy" id="2828781"/>
    <lineage>
        <taxon>Bacteria</taxon>
        <taxon>Bacillati</taxon>
        <taxon>Bacillota</taxon>
        <taxon>Clostridia</taxon>
        <taxon>Eubacteriales</taxon>
        <taxon>Clostridiaceae</taxon>
        <taxon>Oceanirhabdus</taxon>
    </lineage>
</organism>
<dbReference type="FunFam" id="1.20.58.340:FF:000004">
    <property type="entry name" value="Magnesium transport protein CorA"/>
    <property type="match status" value="1"/>
</dbReference>
<evidence type="ECO:0000256" key="6">
    <source>
        <dbReference type="ARBA" id="ARBA00022842"/>
    </source>
</evidence>
<keyword evidence="9 12" id="KW-0472">Membrane</keyword>
<dbReference type="GO" id="GO:0000287">
    <property type="term" value="F:magnesium ion binding"/>
    <property type="evidence" value="ECO:0007669"/>
    <property type="project" value="TreeGrafter"/>
</dbReference>
<keyword evidence="5 12" id="KW-0812">Transmembrane</keyword>
<feature type="transmembrane region" description="Helical" evidence="12">
    <location>
        <begin position="254"/>
        <end position="275"/>
    </location>
</feature>
<dbReference type="PANTHER" id="PTHR46494:SF1">
    <property type="entry name" value="CORA FAMILY METAL ION TRANSPORTER (EUROFUNG)"/>
    <property type="match status" value="1"/>
</dbReference>
<dbReference type="PANTHER" id="PTHR46494">
    <property type="entry name" value="CORA FAMILY METAL ION TRANSPORTER (EUROFUNG)"/>
    <property type="match status" value="1"/>
</dbReference>
<evidence type="ECO:0000256" key="4">
    <source>
        <dbReference type="ARBA" id="ARBA00022475"/>
    </source>
</evidence>
<evidence type="ECO:0000256" key="1">
    <source>
        <dbReference type="ARBA" id="ARBA00004651"/>
    </source>
</evidence>
<reference evidence="13" key="1">
    <citation type="journal article" date="2021" name="mSystems">
        <title>Bacteria and Archaea Synergistically Convert Glycine Betaine to Biogenic Methane in the Formosa Cold Seep of the South China Sea.</title>
        <authorList>
            <person name="Li L."/>
            <person name="Zhang W."/>
            <person name="Zhang S."/>
            <person name="Song L."/>
            <person name="Sun Q."/>
            <person name="Zhang H."/>
            <person name="Xiang H."/>
            <person name="Dong X."/>
        </authorList>
    </citation>
    <scope>NUCLEOTIDE SEQUENCE</scope>
    <source>
        <strain evidence="13">ZWT</strain>
    </source>
</reference>
<keyword evidence="3" id="KW-0813">Transport</keyword>
<evidence type="ECO:0000313" key="13">
    <source>
        <dbReference type="EMBL" id="MCM1990631.1"/>
    </source>
</evidence>
<name>A0A9J6P1X9_9CLOT</name>
<evidence type="ECO:0000256" key="9">
    <source>
        <dbReference type="ARBA" id="ARBA00023136"/>
    </source>
</evidence>
<comment type="subcellular location">
    <subcellularLocation>
        <location evidence="1">Cell membrane</location>
        <topology evidence="1">Multi-pass membrane protein</topology>
    </subcellularLocation>
</comment>
<feature type="transmembrane region" description="Helical" evidence="12">
    <location>
        <begin position="287"/>
        <end position="306"/>
    </location>
</feature>
<keyword evidence="4" id="KW-1003">Cell membrane</keyword>
<keyword evidence="14" id="KW-1185">Reference proteome</keyword>
<evidence type="ECO:0000256" key="11">
    <source>
        <dbReference type="ARBA" id="ARBA00045497"/>
    </source>
</evidence>
<evidence type="ECO:0000256" key="7">
    <source>
        <dbReference type="ARBA" id="ARBA00022989"/>
    </source>
</evidence>
<dbReference type="SUPFAM" id="SSF143865">
    <property type="entry name" value="CorA soluble domain-like"/>
    <property type="match status" value="1"/>
</dbReference>
<dbReference type="InterPro" id="IPR002523">
    <property type="entry name" value="MgTranspt_CorA/ZnTranspt_ZntB"/>
</dbReference>
<evidence type="ECO:0000256" key="10">
    <source>
        <dbReference type="ARBA" id="ARBA00034269"/>
    </source>
</evidence>
<sequence>MRVYDIMDNFKEVKGEWKEGKSNYWILVKGEEIKDIQNKLNLDDDSIFECIDMRQASKISFYSNYMFLVCNVLIMKNKIIIAKEINIYLSKDYIITVFKDKLELIEKLLDDINCSRNCFMLKDKPNPSVVLYYIMDRIIIRNYDIIQNLEAFADKIEINILKNPKNEQIDELIHLRRQVYKTRKYLNPLRYIGDSILSNENDIIEQDYIQNFVSVNTKIDKLLTALESLVQDLALVREAFESEIANKTNELMKIFTLISAIFLPLNLLTSMYGMNFKKIPFIECNNGYYYFIIIMILITLLLIIIFKRKKWL</sequence>
<evidence type="ECO:0000256" key="12">
    <source>
        <dbReference type="SAM" id="Phobius"/>
    </source>
</evidence>